<evidence type="ECO:0000313" key="3">
    <source>
        <dbReference type="EMBL" id="ONI22194.1"/>
    </source>
</evidence>
<feature type="domain" description="RING-type" evidence="2">
    <location>
        <begin position="66"/>
        <end position="108"/>
    </location>
</feature>
<evidence type="ECO:0000313" key="4">
    <source>
        <dbReference type="Proteomes" id="UP000006882"/>
    </source>
</evidence>
<dbReference type="Gene3D" id="3.30.40.10">
    <property type="entry name" value="Zinc/RING finger domain, C3HC4 (zinc finger)"/>
    <property type="match status" value="1"/>
</dbReference>
<protein>
    <recommendedName>
        <fullName evidence="2">RING-type domain-containing protein</fullName>
    </recommendedName>
</protein>
<dbReference type="EMBL" id="CM007652">
    <property type="protein sequence ID" value="ONI22194.1"/>
    <property type="molecule type" value="Genomic_DNA"/>
</dbReference>
<dbReference type="PANTHER" id="PTHR45676">
    <property type="entry name" value="RING-H2 FINGER PROTEIN ATL51-RELATED"/>
    <property type="match status" value="1"/>
</dbReference>
<evidence type="ECO:0000259" key="2">
    <source>
        <dbReference type="PROSITE" id="PS50089"/>
    </source>
</evidence>
<keyword evidence="1" id="KW-0863">Zinc-finger</keyword>
<accession>A0A251QED0</accession>
<sequence length="141" mass="16329">MGMMGKIASSITITTGSWKNTIVTATIVFAVRLYAKVFRHSTKLNIYHPNPRNKEMSSAALFVPYCVVCLQEVMKGQRCRKLPICNHCFHVHCIDTWFQSHSTCPLCRTNQASFVHTHQLRLLRIHLLFSFIFRIFSRENV</sequence>
<keyword evidence="1" id="KW-0479">Metal-binding</keyword>
<dbReference type="GO" id="GO:0008270">
    <property type="term" value="F:zinc ion binding"/>
    <property type="evidence" value="ECO:0007669"/>
    <property type="project" value="UniProtKB-KW"/>
</dbReference>
<dbReference type="PANTHER" id="PTHR45676:SF159">
    <property type="entry name" value="RING-H2 FINGER PROTEIN ATL51"/>
    <property type="match status" value="1"/>
</dbReference>
<dbReference type="AlphaFoldDB" id="A0A251QED0"/>
<dbReference type="Gramene" id="ONI22194">
    <property type="protein sequence ID" value="ONI22194"/>
    <property type="gene ID" value="PRUPE_2G113400"/>
</dbReference>
<reference evidence="3 4" key="1">
    <citation type="journal article" date="2013" name="Nat. Genet.">
        <title>The high-quality draft genome of peach (Prunus persica) identifies unique patterns of genetic diversity, domestication and genome evolution.</title>
        <authorList>
            <consortium name="International Peach Genome Initiative"/>
            <person name="Verde I."/>
            <person name="Abbott A.G."/>
            <person name="Scalabrin S."/>
            <person name="Jung S."/>
            <person name="Shu S."/>
            <person name="Marroni F."/>
            <person name="Zhebentyayeva T."/>
            <person name="Dettori M.T."/>
            <person name="Grimwood J."/>
            <person name="Cattonaro F."/>
            <person name="Zuccolo A."/>
            <person name="Rossini L."/>
            <person name="Jenkins J."/>
            <person name="Vendramin E."/>
            <person name="Meisel L.A."/>
            <person name="Decroocq V."/>
            <person name="Sosinski B."/>
            <person name="Prochnik S."/>
            <person name="Mitros T."/>
            <person name="Policriti A."/>
            <person name="Cipriani G."/>
            <person name="Dondini L."/>
            <person name="Ficklin S."/>
            <person name="Goodstein D.M."/>
            <person name="Xuan P."/>
            <person name="Del Fabbro C."/>
            <person name="Aramini V."/>
            <person name="Copetti D."/>
            <person name="Gonzalez S."/>
            <person name="Horner D.S."/>
            <person name="Falchi R."/>
            <person name="Lucas S."/>
            <person name="Mica E."/>
            <person name="Maldonado J."/>
            <person name="Lazzari B."/>
            <person name="Bielenberg D."/>
            <person name="Pirona R."/>
            <person name="Miculan M."/>
            <person name="Barakat A."/>
            <person name="Testolin R."/>
            <person name="Stella A."/>
            <person name="Tartarini S."/>
            <person name="Tonutti P."/>
            <person name="Arus P."/>
            <person name="Orellana A."/>
            <person name="Wells C."/>
            <person name="Main D."/>
            <person name="Vizzotto G."/>
            <person name="Silva H."/>
            <person name="Salamini F."/>
            <person name="Schmutz J."/>
            <person name="Morgante M."/>
            <person name="Rokhsar D.S."/>
        </authorList>
    </citation>
    <scope>NUCLEOTIDE SEQUENCE [LARGE SCALE GENOMIC DNA]</scope>
    <source>
        <strain evidence="4">cv. Nemared</strain>
    </source>
</reference>
<dbReference type="Proteomes" id="UP000006882">
    <property type="component" value="Chromosome G2"/>
</dbReference>
<dbReference type="Pfam" id="PF13639">
    <property type="entry name" value="zf-RING_2"/>
    <property type="match status" value="1"/>
</dbReference>
<keyword evidence="1" id="KW-0862">Zinc</keyword>
<organism evidence="3 4">
    <name type="scientific">Prunus persica</name>
    <name type="common">Peach</name>
    <name type="synonym">Amygdalus persica</name>
    <dbReference type="NCBI Taxonomy" id="3760"/>
    <lineage>
        <taxon>Eukaryota</taxon>
        <taxon>Viridiplantae</taxon>
        <taxon>Streptophyta</taxon>
        <taxon>Embryophyta</taxon>
        <taxon>Tracheophyta</taxon>
        <taxon>Spermatophyta</taxon>
        <taxon>Magnoliopsida</taxon>
        <taxon>eudicotyledons</taxon>
        <taxon>Gunneridae</taxon>
        <taxon>Pentapetalae</taxon>
        <taxon>rosids</taxon>
        <taxon>fabids</taxon>
        <taxon>Rosales</taxon>
        <taxon>Rosaceae</taxon>
        <taxon>Amygdaloideae</taxon>
        <taxon>Amygdaleae</taxon>
        <taxon>Prunus</taxon>
    </lineage>
</organism>
<name>A0A251QED0_PRUPE</name>
<proteinExistence type="predicted"/>
<dbReference type="GO" id="GO:0061630">
    <property type="term" value="F:ubiquitin protein ligase activity"/>
    <property type="evidence" value="ECO:0000318"/>
    <property type="project" value="GO_Central"/>
</dbReference>
<gene>
    <name evidence="3" type="ORF">PRUPE_2G113400</name>
</gene>
<dbReference type="InterPro" id="IPR001841">
    <property type="entry name" value="Znf_RING"/>
</dbReference>
<dbReference type="PROSITE" id="PS50089">
    <property type="entry name" value="ZF_RING_2"/>
    <property type="match status" value="1"/>
</dbReference>
<dbReference type="SUPFAM" id="SSF57850">
    <property type="entry name" value="RING/U-box"/>
    <property type="match status" value="1"/>
</dbReference>
<evidence type="ECO:0000256" key="1">
    <source>
        <dbReference type="PROSITE-ProRule" id="PRU00175"/>
    </source>
</evidence>
<dbReference type="SMART" id="SM00184">
    <property type="entry name" value="RING"/>
    <property type="match status" value="1"/>
</dbReference>
<keyword evidence="4" id="KW-1185">Reference proteome</keyword>
<dbReference type="InterPro" id="IPR013083">
    <property type="entry name" value="Znf_RING/FYVE/PHD"/>
</dbReference>